<dbReference type="AlphaFoldDB" id="A0A7W3TM18"/>
<protein>
    <submittedName>
        <fullName evidence="2">Uncharacterized protein</fullName>
    </submittedName>
</protein>
<dbReference type="EMBL" id="JACHTF010000009">
    <property type="protein sequence ID" value="MBB1060822.1"/>
    <property type="molecule type" value="Genomic_DNA"/>
</dbReference>
<organism evidence="2 3">
    <name type="scientific">Marilutibacter spongiae</name>
    <dbReference type="NCBI Taxonomy" id="2025720"/>
    <lineage>
        <taxon>Bacteria</taxon>
        <taxon>Pseudomonadati</taxon>
        <taxon>Pseudomonadota</taxon>
        <taxon>Gammaproteobacteria</taxon>
        <taxon>Lysobacterales</taxon>
        <taxon>Lysobacteraceae</taxon>
        <taxon>Marilutibacter</taxon>
    </lineage>
</organism>
<sequence length="51" mass="5583">MDPMHAELGELECCPQCAGRLAEVLDAAGMEDRAPAAHRREDDLDADCDRL</sequence>
<proteinExistence type="predicted"/>
<keyword evidence="3" id="KW-1185">Reference proteome</keyword>
<accession>A0A7W3TM18</accession>
<evidence type="ECO:0000256" key="1">
    <source>
        <dbReference type="SAM" id="MobiDB-lite"/>
    </source>
</evidence>
<dbReference type="RefSeq" id="WP_182687127.1">
    <property type="nucleotide sequence ID" value="NZ_JACHTF010000009.1"/>
</dbReference>
<feature type="region of interest" description="Disordered" evidence="1">
    <location>
        <begin position="32"/>
        <end position="51"/>
    </location>
</feature>
<evidence type="ECO:0000313" key="3">
    <source>
        <dbReference type="Proteomes" id="UP000523196"/>
    </source>
</evidence>
<gene>
    <name evidence="2" type="ORF">H4F98_09575</name>
</gene>
<name>A0A7W3TM18_9GAMM</name>
<reference evidence="2 3" key="1">
    <citation type="submission" date="2020-08" db="EMBL/GenBank/DDBJ databases">
        <authorList>
            <person name="Xu S."/>
            <person name="Li A."/>
        </authorList>
    </citation>
    <scope>NUCLEOTIDE SEQUENCE [LARGE SCALE GENOMIC DNA]</scope>
    <source>
        <strain evidence="2 3">119BY6-57</strain>
    </source>
</reference>
<dbReference type="Proteomes" id="UP000523196">
    <property type="component" value="Unassembled WGS sequence"/>
</dbReference>
<evidence type="ECO:0000313" key="2">
    <source>
        <dbReference type="EMBL" id="MBB1060822.1"/>
    </source>
</evidence>
<comment type="caution">
    <text evidence="2">The sequence shown here is derived from an EMBL/GenBank/DDBJ whole genome shotgun (WGS) entry which is preliminary data.</text>
</comment>